<sequence length="239" mass="26269">MRAAGIFCFHTTVTLFFLLFPCHVLHADENGCPVNKPCKSPEECGDACNCFVMQMNSDKTTGGVCGFDDGNYEYPEYQAHQQDDTFGMLEGQQESYLAETQPNNLVNMPTGQQSSPLQTQPQPFDAMPDDEQYDYPPTLQQQYSAAMAGGFQGSQQSFAPNPSMASQYSGYGGSTTYYGTRPNTATVALQGVQNVISGVMQAYQTRSMMRHPIDYPQYDPAVPLSTPQSLPLDTIIQTP</sequence>
<feature type="non-terminal residue" evidence="2">
    <location>
        <position position="239"/>
    </location>
</feature>
<keyword evidence="1" id="KW-0732">Signal</keyword>
<dbReference type="AlphaFoldDB" id="A0A023G0I8"/>
<organism evidence="2">
    <name type="scientific">Amblyomma parvum</name>
    <name type="common">South American tick</name>
    <dbReference type="NCBI Taxonomy" id="251391"/>
    <lineage>
        <taxon>Eukaryota</taxon>
        <taxon>Metazoa</taxon>
        <taxon>Ecdysozoa</taxon>
        <taxon>Arthropoda</taxon>
        <taxon>Chelicerata</taxon>
        <taxon>Arachnida</taxon>
        <taxon>Acari</taxon>
        <taxon>Parasitiformes</taxon>
        <taxon>Ixodida</taxon>
        <taxon>Ixodoidea</taxon>
        <taxon>Ixodidae</taxon>
        <taxon>Amblyomminae</taxon>
        <taxon>Amblyomma</taxon>
    </lineage>
</organism>
<reference evidence="2" key="1">
    <citation type="submission" date="2014-03" db="EMBL/GenBank/DDBJ databases">
        <title>The sialotranscriptome of Amblyomma triste, Amblyomma parvum and Amblyomma cajennense ticks, uncovered by 454-based RNA-seq.</title>
        <authorList>
            <person name="Garcia G.R."/>
            <person name="Gardinassi L.G."/>
            <person name="Ribeiro J.M."/>
            <person name="Anatrielo E."/>
            <person name="Ferreira B.R."/>
            <person name="Moreira H.N."/>
            <person name="Mafra C."/>
            <person name="Olegario M.M."/>
            <person name="Szabo P.J."/>
            <person name="Miranda-Santos I.K."/>
            <person name="Maruyama S.R."/>
        </authorList>
    </citation>
    <scope>NUCLEOTIDE SEQUENCE</scope>
    <source>
        <strain evidence="2">Araguapaz</strain>
        <tissue evidence="2">Salivary glands</tissue>
    </source>
</reference>
<accession>A0A023G0I8</accession>
<feature type="chain" id="PRO_5001516383" evidence="1">
    <location>
        <begin position="28"/>
        <end position="239"/>
    </location>
</feature>
<proteinExistence type="evidence at transcript level"/>
<name>A0A023G0I8_AMBPA</name>
<evidence type="ECO:0000256" key="1">
    <source>
        <dbReference type="SAM" id="SignalP"/>
    </source>
</evidence>
<protein>
    <submittedName>
        <fullName evidence="2">Putative secreted protein</fullName>
    </submittedName>
</protein>
<feature type="signal peptide" evidence="1">
    <location>
        <begin position="1"/>
        <end position="27"/>
    </location>
</feature>
<dbReference type="EMBL" id="GBBL01000023">
    <property type="protein sequence ID" value="JAC27297.1"/>
    <property type="molecule type" value="mRNA"/>
</dbReference>
<evidence type="ECO:0000313" key="2">
    <source>
        <dbReference type="EMBL" id="JAC27297.1"/>
    </source>
</evidence>